<organism evidence="2 3">
    <name type="scientific">Acyrthosiphon pisum</name>
    <name type="common">Pea aphid</name>
    <dbReference type="NCBI Taxonomy" id="7029"/>
    <lineage>
        <taxon>Eukaryota</taxon>
        <taxon>Metazoa</taxon>
        <taxon>Ecdysozoa</taxon>
        <taxon>Arthropoda</taxon>
        <taxon>Hexapoda</taxon>
        <taxon>Insecta</taxon>
        <taxon>Pterygota</taxon>
        <taxon>Neoptera</taxon>
        <taxon>Paraneoptera</taxon>
        <taxon>Hemiptera</taxon>
        <taxon>Sternorrhyncha</taxon>
        <taxon>Aphidomorpha</taxon>
        <taxon>Aphidoidea</taxon>
        <taxon>Aphididae</taxon>
        <taxon>Macrosiphini</taxon>
        <taxon>Acyrthosiphon</taxon>
    </lineage>
</organism>
<reference evidence="2" key="2">
    <citation type="submission" date="2022-06" db="UniProtKB">
        <authorList>
            <consortium name="EnsemblMetazoa"/>
        </authorList>
    </citation>
    <scope>IDENTIFICATION</scope>
</reference>
<dbReference type="RefSeq" id="XP_029348710.1">
    <property type="nucleotide sequence ID" value="XM_029492850.1"/>
</dbReference>
<feature type="region of interest" description="Disordered" evidence="1">
    <location>
        <begin position="88"/>
        <end position="136"/>
    </location>
</feature>
<name>A0A8R2JXN9_ACYPI</name>
<accession>A0A8R2JXN9</accession>
<evidence type="ECO:0000256" key="1">
    <source>
        <dbReference type="SAM" id="MobiDB-lite"/>
    </source>
</evidence>
<evidence type="ECO:0000313" key="2">
    <source>
        <dbReference type="EnsemblMetazoa" id="XP_029348710.1"/>
    </source>
</evidence>
<proteinExistence type="predicted"/>
<sequence length="268" mass="30872">MRNAKENVFFYICKIQFDKKNAPMVAIVPNIWVQNCSNLYFCFWPPQKCQVTKMIKSAVLPVEETWLQYPCEILKTFGTYEEARSKLPKYDNNDDAESSNIENRGRGKRKKKPNTWKMNSDSDSDSYSPSMIAMPEPPTWIRSLDDSYNRTNKLKQSITTPVSQNQIRESTKYSTSLTTPVFKKVTSIFTTPVSQEYNNDNSISENNLTQMNLLVQDQLPTETNSDNCLSPPMFENDNESHNKENEQYQPSSSEAVDLSHVELNVIDD</sequence>
<keyword evidence="3" id="KW-1185">Reference proteome</keyword>
<dbReference type="OrthoDB" id="10366167at2759"/>
<evidence type="ECO:0008006" key="4">
    <source>
        <dbReference type="Google" id="ProtNLM"/>
    </source>
</evidence>
<dbReference type="GeneID" id="100574553"/>
<dbReference type="KEGG" id="api:100574553"/>
<dbReference type="EnsemblMetazoa" id="XM_029492850.1">
    <property type="protein sequence ID" value="XP_029348710.1"/>
    <property type="gene ID" value="LOC100574553"/>
</dbReference>
<dbReference type="AlphaFoldDB" id="A0A8R2JXN9"/>
<feature type="region of interest" description="Disordered" evidence="1">
    <location>
        <begin position="221"/>
        <end position="255"/>
    </location>
</feature>
<evidence type="ECO:0000313" key="3">
    <source>
        <dbReference type="Proteomes" id="UP000007819"/>
    </source>
</evidence>
<reference evidence="3" key="1">
    <citation type="submission" date="2010-06" db="EMBL/GenBank/DDBJ databases">
        <authorList>
            <person name="Jiang H."/>
            <person name="Abraham K."/>
            <person name="Ali S."/>
            <person name="Alsbrooks S.L."/>
            <person name="Anim B.N."/>
            <person name="Anosike U.S."/>
            <person name="Attaway T."/>
            <person name="Bandaranaike D.P."/>
            <person name="Battles P.K."/>
            <person name="Bell S.N."/>
            <person name="Bell A.V."/>
            <person name="Beltran B."/>
            <person name="Bickham C."/>
            <person name="Bustamante Y."/>
            <person name="Caleb T."/>
            <person name="Canada A."/>
            <person name="Cardenas V."/>
            <person name="Carter K."/>
            <person name="Chacko J."/>
            <person name="Chandrabose M.N."/>
            <person name="Chavez D."/>
            <person name="Chavez A."/>
            <person name="Chen L."/>
            <person name="Chu H.-S."/>
            <person name="Claassen K.J."/>
            <person name="Cockrell R."/>
            <person name="Collins M."/>
            <person name="Cooper J.A."/>
            <person name="Cree A."/>
            <person name="Curry S.M."/>
            <person name="Da Y."/>
            <person name="Dao M.D."/>
            <person name="Das B."/>
            <person name="Davila M.-L."/>
            <person name="Davy-Carroll L."/>
            <person name="Denson S."/>
            <person name="Dinh H."/>
            <person name="Ebong V.E."/>
            <person name="Edwards J.R."/>
            <person name="Egan A."/>
            <person name="El-Daye J."/>
            <person name="Escobedo L."/>
            <person name="Fernandez S."/>
            <person name="Fernando P.R."/>
            <person name="Flagg N."/>
            <person name="Forbes L.D."/>
            <person name="Fowler R.G."/>
            <person name="Fu Q."/>
            <person name="Gabisi R.A."/>
            <person name="Ganer J."/>
            <person name="Garbino Pronczuk A."/>
            <person name="Garcia R.M."/>
            <person name="Garner T."/>
            <person name="Garrett T.E."/>
            <person name="Gonzalez D.A."/>
            <person name="Hamid H."/>
            <person name="Hawkins E.S."/>
            <person name="Hirani K."/>
            <person name="Hogues M.E."/>
            <person name="Hollins B."/>
            <person name="Hsiao C.-H."/>
            <person name="Jabil R."/>
            <person name="James M.L."/>
            <person name="Jhangiani S.N."/>
            <person name="Johnson B."/>
            <person name="Johnson Q."/>
            <person name="Joshi V."/>
            <person name="Kalu J.B."/>
            <person name="Kam C."/>
            <person name="Kashfia A."/>
            <person name="Keebler J."/>
            <person name="Kisamo H."/>
            <person name="Kovar C.L."/>
            <person name="Lago L.A."/>
            <person name="Lai C.-Y."/>
            <person name="Laidlaw J."/>
            <person name="Lara F."/>
            <person name="Le T.-K."/>
            <person name="Lee S.L."/>
            <person name="Legall F.H."/>
            <person name="Lemon S.J."/>
            <person name="Lewis L.R."/>
            <person name="Li B."/>
            <person name="Liu Y."/>
            <person name="Liu Y.-S."/>
            <person name="Lopez J."/>
            <person name="Lozado R.J."/>
            <person name="Lu J."/>
            <person name="Madu R.C."/>
            <person name="Maheshwari M."/>
            <person name="Maheshwari R."/>
            <person name="Malloy K."/>
            <person name="Martinez E."/>
            <person name="Mathew T."/>
            <person name="Mercado I.C."/>
            <person name="Mercado C."/>
            <person name="Meyer B."/>
            <person name="Montgomery K."/>
            <person name="Morgan M.B."/>
            <person name="Munidasa M."/>
            <person name="Nazareth L.V."/>
            <person name="Nelson J."/>
            <person name="Ng B.M."/>
            <person name="Nguyen N.B."/>
            <person name="Nguyen P.Q."/>
            <person name="Nguyen T."/>
            <person name="Obregon M."/>
            <person name="Okwuonu G.O."/>
            <person name="Onwere C.G."/>
            <person name="Orozco G."/>
            <person name="Parra A."/>
            <person name="Patel S."/>
            <person name="Patil S."/>
            <person name="Perez A."/>
            <person name="Perez Y."/>
            <person name="Pham C."/>
            <person name="Primus E.L."/>
            <person name="Pu L.-L."/>
            <person name="Puazo M."/>
            <person name="Qin X."/>
            <person name="Quiroz J.B."/>
            <person name="Reese J."/>
            <person name="Richards S."/>
            <person name="Rives C.M."/>
            <person name="Robberts R."/>
            <person name="Ruiz S.J."/>
            <person name="Ruiz M.J."/>
            <person name="Santibanez J."/>
            <person name="Schneider B.W."/>
            <person name="Sisson I."/>
            <person name="Smith M."/>
            <person name="Sodergren E."/>
            <person name="Song X.-Z."/>
            <person name="Song B.B."/>
            <person name="Summersgill H."/>
            <person name="Thelus R."/>
            <person name="Thornton R.D."/>
            <person name="Trejos Z.Y."/>
            <person name="Usmani K."/>
            <person name="Vattathil S."/>
            <person name="Villasana D."/>
            <person name="Walker D.L."/>
            <person name="Wang S."/>
            <person name="Wang K."/>
            <person name="White C.S."/>
            <person name="Williams A.C."/>
            <person name="Williamson J."/>
            <person name="Wilson K."/>
            <person name="Woghiren I.O."/>
            <person name="Woodworth J.R."/>
            <person name="Worley K.C."/>
            <person name="Wright R.A."/>
            <person name="Wu W."/>
            <person name="Young L."/>
            <person name="Zhang L."/>
            <person name="Zhang J."/>
            <person name="Zhu Y."/>
            <person name="Muzny D.M."/>
            <person name="Weinstock G."/>
            <person name="Gibbs R.A."/>
        </authorList>
    </citation>
    <scope>NUCLEOTIDE SEQUENCE [LARGE SCALE GENOMIC DNA]</scope>
    <source>
        <strain evidence="3">LSR1</strain>
    </source>
</reference>
<protein>
    <recommendedName>
        <fullName evidence="4">DUF4806 domain-containing protein</fullName>
    </recommendedName>
</protein>
<dbReference type="Proteomes" id="UP000007819">
    <property type="component" value="Chromosome X"/>
</dbReference>